<organism evidence="2 3">
    <name type="scientific">Halosimplex aquaticum</name>
    <dbReference type="NCBI Taxonomy" id="3026162"/>
    <lineage>
        <taxon>Archaea</taxon>
        <taxon>Methanobacteriati</taxon>
        <taxon>Methanobacteriota</taxon>
        <taxon>Stenosarchaea group</taxon>
        <taxon>Halobacteria</taxon>
        <taxon>Halobacteriales</taxon>
        <taxon>Haloarculaceae</taxon>
        <taxon>Halosimplex</taxon>
    </lineage>
</organism>
<proteinExistence type="predicted"/>
<reference evidence="2 3" key="1">
    <citation type="journal article" date="2019" name="Int. J. Syst. Evol. Microbiol.">
        <title>The Global Catalogue of Microorganisms (GCM) 10K type strain sequencing project: providing services to taxonomists for standard genome sequencing and annotation.</title>
        <authorList>
            <consortium name="The Broad Institute Genomics Platform"/>
            <consortium name="The Broad Institute Genome Sequencing Center for Infectious Disease"/>
            <person name="Wu L."/>
            <person name="Ma J."/>
        </authorList>
    </citation>
    <scope>NUCLEOTIDE SEQUENCE [LARGE SCALE GENOMIC DNA]</scope>
    <source>
        <strain evidence="2 3">XZYJT29</strain>
    </source>
</reference>
<dbReference type="RefSeq" id="WP_274325624.1">
    <property type="nucleotide sequence ID" value="NZ_CP118158.1"/>
</dbReference>
<feature type="transmembrane region" description="Helical" evidence="1">
    <location>
        <begin position="42"/>
        <end position="60"/>
    </location>
</feature>
<dbReference type="Proteomes" id="UP001596432">
    <property type="component" value="Unassembled WGS sequence"/>
</dbReference>
<name>A0ABD5Y3P6_9EURY</name>
<dbReference type="GeneID" id="78820331"/>
<feature type="transmembrane region" description="Helical" evidence="1">
    <location>
        <begin position="269"/>
        <end position="289"/>
    </location>
</feature>
<gene>
    <name evidence="2" type="ORF">ACFQMA_09450</name>
</gene>
<evidence type="ECO:0000313" key="3">
    <source>
        <dbReference type="Proteomes" id="UP001596432"/>
    </source>
</evidence>
<dbReference type="EMBL" id="JBHTAS010000001">
    <property type="protein sequence ID" value="MFC7140057.1"/>
    <property type="molecule type" value="Genomic_DNA"/>
</dbReference>
<keyword evidence="3" id="KW-1185">Reference proteome</keyword>
<keyword evidence="1" id="KW-0472">Membrane</keyword>
<feature type="transmembrane region" description="Helical" evidence="1">
    <location>
        <begin position="15"/>
        <end position="35"/>
    </location>
</feature>
<feature type="transmembrane region" description="Helical" evidence="1">
    <location>
        <begin position="193"/>
        <end position="215"/>
    </location>
</feature>
<dbReference type="AlphaFoldDB" id="A0ABD5Y3P6"/>
<feature type="transmembrane region" description="Helical" evidence="1">
    <location>
        <begin position="221"/>
        <end position="241"/>
    </location>
</feature>
<protein>
    <submittedName>
        <fullName evidence="2">ZIP family metal transporter</fullName>
    </submittedName>
</protein>
<comment type="caution">
    <text evidence="2">The sequence shown here is derived from an EMBL/GenBank/DDBJ whole genome shotgun (WGS) entry which is preliminary data.</text>
</comment>
<feature type="transmembrane region" description="Helical" evidence="1">
    <location>
        <begin position="72"/>
        <end position="91"/>
    </location>
</feature>
<feature type="transmembrane region" description="Helical" evidence="1">
    <location>
        <begin position="142"/>
        <end position="172"/>
    </location>
</feature>
<accession>A0ABD5Y3P6</accession>
<evidence type="ECO:0000313" key="2">
    <source>
        <dbReference type="EMBL" id="MFC7140057.1"/>
    </source>
</evidence>
<keyword evidence="1" id="KW-0812">Transmembrane</keyword>
<keyword evidence="1" id="KW-1133">Transmembrane helix</keyword>
<evidence type="ECO:0000256" key="1">
    <source>
        <dbReference type="SAM" id="Phobius"/>
    </source>
</evidence>
<feature type="transmembrane region" description="Helical" evidence="1">
    <location>
        <begin position="103"/>
        <end position="122"/>
    </location>
</feature>
<sequence length="291" mass="29554">MDINESSEVNNSSRGISLVGGAGVLALLALSAAAVVTDAWKVLIIGWVAFAAMAVGALLGERADATDPQRLVWGYGLASGAMVTSAAMFLVPQAINIGRSAGAPQIGGIGIALGIVVGYSGHVVGHRLTHRDLPMDVTTAQITAHALSAGLIIGLVYGSMPTLGLLLGLAIVSHKGPAGYAAARRLRRNGKPVSALLLPAAGVGITAIPTAALPIPGIDALNAVVFGFAAGIFLHVAMDFLPVCEAGSEIDQVCSLHEESHELLDRLRVHAVGSTVVGAAAVVVAWFFVTP</sequence>